<evidence type="ECO:0000313" key="2">
    <source>
        <dbReference type="EMBL" id="JAH62314.1"/>
    </source>
</evidence>
<reference evidence="2" key="1">
    <citation type="submission" date="2014-11" db="EMBL/GenBank/DDBJ databases">
        <authorList>
            <person name="Amaro Gonzalez C."/>
        </authorList>
    </citation>
    <scope>NUCLEOTIDE SEQUENCE</scope>
</reference>
<protein>
    <submittedName>
        <fullName evidence="2">Uncharacterized protein</fullName>
    </submittedName>
</protein>
<proteinExistence type="predicted"/>
<dbReference type="EMBL" id="GBXM01046263">
    <property type="protein sequence ID" value="JAH62314.1"/>
    <property type="molecule type" value="Transcribed_RNA"/>
</dbReference>
<reference evidence="2" key="2">
    <citation type="journal article" date="2015" name="Fish Shellfish Immunol.">
        <title>Early steps in the European eel (Anguilla anguilla)-Vibrio vulnificus interaction in the gills: Role of the RtxA13 toxin.</title>
        <authorList>
            <person name="Callol A."/>
            <person name="Pajuelo D."/>
            <person name="Ebbesson L."/>
            <person name="Teles M."/>
            <person name="MacKenzie S."/>
            <person name="Amaro C."/>
        </authorList>
    </citation>
    <scope>NUCLEOTIDE SEQUENCE</scope>
</reference>
<evidence type="ECO:0000256" key="1">
    <source>
        <dbReference type="SAM" id="MobiDB-lite"/>
    </source>
</evidence>
<feature type="region of interest" description="Disordered" evidence="1">
    <location>
        <begin position="1"/>
        <end position="24"/>
    </location>
</feature>
<organism evidence="2">
    <name type="scientific">Anguilla anguilla</name>
    <name type="common">European freshwater eel</name>
    <name type="synonym">Muraena anguilla</name>
    <dbReference type="NCBI Taxonomy" id="7936"/>
    <lineage>
        <taxon>Eukaryota</taxon>
        <taxon>Metazoa</taxon>
        <taxon>Chordata</taxon>
        <taxon>Craniata</taxon>
        <taxon>Vertebrata</taxon>
        <taxon>Euteleostomi</taxon>
        <taxon>Actinopterygii</taxon>
        <taxon>Neopterygii</taxon>
        <taxon>Teleostei</taxon>
        <taxon>Anguilliformes</taxon>
        <taxon>Anguillidae</taxon>
        <taxon>Anguilla</taxon>
    </lineage>
</organism>
<sequence>MEEPPLRFFNSADRSRANRNRGNSLVDISELPAQDTTSPGHLTVSVLLWSRTASAVT</sequence>
<name>A0A0E9U8U9_ANGAN</name>
<dbReference type="AlphaFoldDB" id="A0A0E9U8U9"/>
<accession>A0A0E9U8U9</accession>